<comment type="caution">
    <text evidence="1">The sequence shown here is derived from an EMBL/GenBank/DDBJ whole genome shotgun (WGS) entry which is preliminary data.</text>
</comment>
<dbReference type="AlphaFoldDB" id="G6XIX4"/>
<proteinExistence type="predicted"/>
<dbReference type="EMBL" id="AGQV01000002">
    <property type="protein sequence ID" value="EHH68404.1"/>
    <property type="molecule type" value="Genomic_DNA"/>
</dbReference>
<accession>G6XIX4</accession>
<dbReference type="OrthoDB" id="7277459at2"/>
<dbReference type="RefSeq" id="WP_008851323.1">
    <property type="nucleotide sequence ID" value="NZ_AGQV01000002.1"/>
</dbReference>
<evidence type="ECO:0000313" key="2">
    <source>
        <dbReference type="Proteomes" id="UP000004949"/>
    </source>
</evidence>
<reference evidence="1 2" key="1">
    <citation type="submission" date="2011-10" db="EMBL/GenBank/DDBJ databases">
        <title>Genome sequence of Gluconobacter morbifer G707, isolated from Drosophila gut.</title>
        <authorList>
            <person name="Lee W.-J."/>
            <person name="Kim E.-K."/>
        </authorList>
    </citation>
    <scope>NUCLEOTIDE SEQUENCE [LARGE SCALE GENOMIC DNA]</scope>
    <source>
        <strain evidence="1 2">G707</strain>
    </source>
</reference>
<keyword evidence="2" id="KW-1185">Reference proteome</keyword>
<sequence>MACSLRERLPKPSQVIEIEVRLRKKHFLSPLNQALAYASSNAEVQAALDSIKADYPDVYRAHLEAKHASLHRLAPAWLCLNFADFWESAIRDAQFPVGSPFSLLFQDLANTWRNRAPSRQISHVGGVA</sequence>
<protein>
    <submittedName>
        <fullName evidence="1">Uncharacterized protein</fullName>
    </submittedName>
</protein>
<evidence type="ECO:0000313" key="1">
    <source>
        <dbReference type="EMBL" id="EHH68404.1"/>
    </source>
</evidence>
<organism evidence="1 2">
    <name type="scientific">Gluconobacter morbifer G707</name>
    <dbReference type="NCBI Taxonomy" id="1088869"/>
    <lineage>
        <taxon>Bacteria</taxon>
        <taxon>Pseudomonadati</taxon>
        <taxon>Pseudomonadota</taxon>
        <taxon>Alphaproteobacteria</taxon>
        <taxon>Acetobacterales</taxon>
        <taxon>Acetobacteraceae</taxon>
        <taxon>Gluconobacter</taxon>
    </lineage>
</organism>
<dbReference type="PATRIC" id="fig|1088869.3.peg.1175"/>
<dbReference type="Proteomes" id="UP000004949">
    <property type="component" value="Unassembled WGS sequence"/>
</dbReference>
<name>G6XIX4_9PROT</name>
<gene>
    <name evidence="1" type="ORF">GMO_11740</name>
</gene>